<feature type="region of interest" description="Disordered" evidence="1">
    <location>
        <begin position="1"/>
        <end position="44"/>
    </location>
</feature>
<feature type="domain" description="ATP-dependent RNA helicase DHX29-like UBA" evidence="2">
    <location>
        <begin position="77"/>
        <end position="129"/>
    </location>
</feature>
<evidence type="ECO:0000313" key="4">
    <source>
        <dbReference type="Proteomes" id="UP000321947"/>
    </source>
</evidence>
<keyword evidence="3" id="KW-0378">Hydrolase</keyword>
<evidence type="ECO:0000259" key="2">
    <source>
        <dbReference type="Pfam" id="PF24899"/>
    </source>
</evidence>
<reference evidence="3 4" key="1">
    <citation type="submission" date="2019-08" db="EMBL/GenBank/DDBJ databases">
        <title>Draft genome sequences of two oriental melons (Cucumis melo L. var makuwa).</title>
        <authorList>
            <person name="Kwon S.-Y."/>
        </authorList>
    </citation>
    <scope>NUCLEOTIDE SEQUENCE [LARGE SCALE GENOMIC DNA]</scope>
    <source>
        <strain evidence="4">cv. Chang Bougi</strain>
        <tissue evidence="3">Leaf</tissue>
    </source>
</reference>
<gene>
    <name evidence="3" type="ORF">E5676_scaffold227G00630</name>
</gene>
<sequence length="379" mass="42880">MAPRKKQQQQPKQKQNNRKSNSTPSTSDARPSSSGPKLNISAENETRLRRLLLSSARSTPSVTPADDSLSKVQKVKKLKAVYEKLSCEGFTNDQIELALSAIGDGATFEAALDWLCLNLPSSELPLKFSSGTSLHTHVGGSVRILQTAQKHCPSMGVQSSKDEDGDRDVPVILSRRKDDDKLDRFQSSQAEWIKQYVEQQEEPREAENSFLTKIASLGIHQVVSERPILGWMVDRRGGIPAVGDNREQEEVEEITTLSPRTSTVCLLAVEDSLGDLHVKFDRVMDSLETLTRRMDGLPAQARIEANDRVDRNRGGRRARRNFRNLPDQRNDQRRRLLDNSLRYNNDDSEENYEAWQDVQDYDSSRGDEQENIWNDNGEF</sequence>
<protein>
    <submittedName>
        <fullName evidence="3">DExH-box ATP-dependent RNA helicase DExH7</fullName>
    </submittedName>
</protein>
<keyword evidence="3" id="KW-0067">ATP-binding</keyword>
<dbReference type="GO" id="GO:0016787">
    <property type="term" value="F:hydrolase activity"/>
    <property type="evidence" value="ECO:0007669"/>
    <property type="project" value="UniProtKB-KW"/>
</dbReference>
<name>A0A5D3CLX2_CUCMM</name>
<dbReference type="AlphaFoldDB" id="A0A5D3CLX2"/>
<proteinExistence type="predicted"/>
<keyword evidence="3" id="KW-0347">Helicase</keyword>
<feature type="region of interest" description="Disordered" evidence="1">
    <location>
        <begin position="309"/>
        <end position="329"/>
    </location>
</feature>
<evidence type="ECO:0000256" key="1">
    <source>
        <dbReference type="SAM" id="MobiDB-lite"/>
    </source>
</evidence>
<dbReference type="Proteomes" id="UP000321947">
    <property type="component" value="Unassembled WGS sequence"/>
</dbReference>
<organism evidence="3 4">
    <name type="scientific">Cucumis melo var. makuwa</name>
    <name type="common">Oriental melon</name>
    <dbReference type="NCBI Taxonomy" id="1194695"/>
    <lineage>
        <taxon>Eukaryota</taxon>
        <taxon>Viridiplantae</taxon>
        <taxon>Streptophyta</taxon>
        <taxon>Embryophyta</taxon>
        <taxon>Tracheophyta</taxon>
        <taxon>Spermatophyta</taxon>
        <taxon>Magnoliopsida</taxon>
        <taxon>eudicotyledons</taxon>
        <taxon>Gunneridae</taxon>
        <taxon>Pentapetalae</taxon>
        <taxon>rosids</taxon>
        <taxon>fabids</taxon>
        <taxon>Cucurbitales</taxon>
        <taxon>Cucurbitaceae</taxon>
        <taxon>Benincaseae</taxon>
        <taxon>Cucumis</taxon>
    </lineage>
</organism>
<comment type="caution">
    <text evidence="3">The sequence shown here is derived from an EMBL/GenBank/DDBJ whole genome shotgun (WGS) entry which is preliminary data.</text>
</comment>
<evidence type="ECO:0000313" key="3">
    <source>
        <dbReference type="EMBL" id="TYK11219.1"/>
    </source>
</evidence>
<keyword evidence="3" id="KW-0547">Nucleotide-binding</keyword>
<accession>A0A5D3CLX2</accession>
<feature type="region of interest" description="Disordered" evidence="1">
    <location>
        <begin position="358"/>
        <end position="379"/>
    </location>
</feature>
<dbReference type="EMBL" id="SSTD01010878">
    <property type="protein sequence ID" value="TYK11219.1"/>
    <property type="molecule type" value="Genomic_DNA"/>
</dbReference>
<dbReference type="GO" id="GO:0004386">
    <property type="term" value="F:helicase activity"/>
    <property type="evidence" value="ECO:0007669"/>
    <property type="project" value="UniProtKB-KW"/>
</dbReference>
<dbReference type="Pfam" id="PF24899">
    <property type="entry name" value="UBA_DHX29"/>
    <property type="match status" value="1"/>
</dbReference>
<feature type="compositionally biased region" description="Polar residues" evidence="1">
    <location>
        <begin position="20"/>
        <end position="36"/>
    </location>
</feature>
<dbReference type="InterPro" id="IPR056890">
    <property type="entry name" value="UBA_DHX29-like"/>
</dbReference>